<organism evidence="3 4">
    <name type="scientific">Malus baccata</name>
    <name type="common">Siberian crab apple</name>
    <name type="synonym">Pyrus baccata</name>
    <dbReference type="NCBI Taxonomy" id="106549"/>
    <lineage>
        <taxon>Eukaryota</taxon>
        <taxon>Viridiplantae</taxon>
        <taxon>Streptophyta</taxon>
        <taxon>Embryophyta</taxon>
        <taxon>Tracheophyta</taxon>
        <taxon>Spermatophyta</taxon>
        <taxon>Magnoliopsida</taxon>
        <taxon>eudicotyledons</taxon>
        <taxon>Gunneridae</taxon>
        <taxon>Pentapetalae</taxon>
        <taxon>rosids</taxon>
        <taxon>fabids</taxon>
        <taxon>Rosales</taxon>
        <taxon>Rosaceae</taxon>
        <taxon>Amygdaloideae</taxon>
        <taxon>Maleae</taxon>
        <taxon>Malus</taxon>
    </lineage>
</organism>
<dbReference type="EMBL" id="VIEB01001071">
    <property type="protein sequence ID" value="TQD75832.1"/>
    <property type="molecule type" value="Genomic_DNA"/>
</dbReference>
<evidence type="ECO:0000256" key="1">
    <source>
        <dbReference type="SAM" id="MobiDB-lite"/>
    </source>
</evidence>
<dbReference type="SUPFAM" id="SSF46565">
    <property type="entry name" value="Chaperone J-domain"/>
    <property type="match status" value="1"/>
</dbReference>
<proteinExistence type="predicted"/>
<dbReference type="SMART" id="SM00271">
    <property type="entry name" value="DnaJ"/>
    <property type="match status" value="1"/>
</dbReference>
<feature type="compositionally biased region" description="Basic and acidic residues" evidence="1">
    <location>
        <begin position="394"/>
        <end position="429"/>
    </location>
</feature>
<reference evidence="3 4" key="1">
    <citation type="journal article" date="2019" name="G3 (Bethesda)">
        <title>Sequencing of a Wild Apple (Malus baccata) Genome Unravels the Differences Between Cultivated and Wild Apple Species Regarding Disease Resistance and Cold Tolerance.</title>
        <authorList>
            <person name="Chen X."/>
        </authorList>
    </citation>
    <scope>NUCLEOTIDE SEQUENCE [LARGE SCALE GENOMIC DNA]</scope>
    <source>
        <strain evidence="4">cv. Shandingzi</strain>
        <tissue evidence="3">Leaves</tissue>
    </source>
</reference>
<keyword evidence="4" id="KW-1185">Reference proteome</keyword>
<name>A0A540KPA2_MALBA</name>
<dbReference type="PROSITE" id="PS50076">
    <property type="entry name" value="DNAJ_2"/>
    <property type="match status" value="1"/>
</dbReference>
<protein>
    <recommendedName>
        <fullName evidence="2">J domain-containing protein</fullName>
    </recommendedName>
</protein>
<feature type="compositionally biased region" description="Polar residues" evidence="1">
    <location>
        <begin position="210"/>
        <end position="221"/>
    </location>
</feature>
<dbReference type="PROSITE" id="PS00383">
    <property type="entry name" value="TYR_PHOSPHATASE_1"/>
    <property type="match status" value="1"/>
</dbReference>
<dbReference type="Gene3D" id="1.10.287.110">
    <property type="entry name" value="DnaJ domain"/>
    <property type="match status" value="1"/>
</dbReference>
<feature type="compositionally biased region" description="Polar residues" evidence="1">
    <location>
        <begin position="228"/>
        <end position="260"/>
    </location>
</feature>
<dbReference type="STRING" id="106549.A0A540KPA2"/>
<feature type="compositionally biased region" description="Polar residues" evidence="1">
    <location>
        <begin position="321"/>
        <end position="330"/>
    </location>
</feature>
<feature type="compositionally biased region" description="Polar residues" evidence="1">
    <location>
        <begin position="749"/>
        <end position="771"/>
    </location>
</feature>
<dbReference type="PANTHER" id="PTHR45089:SF42">
    <property type="entry name" value="J DOMAIN-CONTAINING PROTEIN"/>
    <property type="match status" value="1"/>
</dbReference>
<dbReference type="InterPro" id="IPR016130">
    <property type="entry name" value="Tyr_Pase_AS"/>
</dbReference>
<feature type="domain" description="J" evidence="2">
    <location>
        <begin position="66"/>
        <end position="130"/>
    </location>
</feature>
<accession>A0A540KPA2</accession>
<evidence type="ECO:0000259" key="2">
    <source>
        <dbReference type="PROSITE" id="PS50076"/>
    </source>
</evidence>
<sequence>MECNKEEAFKAMQLSEVKMRNSDFTGARKMAQKAQRLFPGIENIEKLLTVCEVHCSSENKIGFEMDWYGILQIQKSDDDVTIKKQYRKLALLLHPDKNKFAGAEAAFKLIGEANRVLTDQAKRSTYDMKCRAQVKTGSSIPSAHPSNGNLFVRKQNDTPQSQFPPDTFWTCCPFCKIKYQYFKDFANRLLRCQKCRRAFVAQDLGIQSQDAHPESVGNQFPNRKEPPNQGTSNAAPQSNGGTGKPSSTQFHYGKATSNPPSKAGIATDVKISQSGPVKSPVKSKDSKTSGNMNKKRGRESSESCKPSELNEGHHHRRSSRIKQNLSYNENLNDDDDFVSPPKRSTDGQFSSDTEMERKNAAADGGVSKNNSQPGCATTAAVGGHKKEAKQKVTRPLEECLPSKRSKTAEFEQKVEEAAMPDKNDDKSKADNGSGPNSNVTSIPAGVPVPDPEFNKFMLDVDTLENVFSANQTWALYDPLDGLPRFYARIKKVFSPRFKLRFTWLEPSPDDQREVAWCNKELPVACGKYTLGATEEVTDHLMFSHQMHCIKGSGRSSFFVYPKKGETWAIYQNWDIGWSSEPEKHVPYKFDFVEVLSDFVENYGVGVAYLGKVKGFVSLFQRREQHGVVMFQVPPNELYRFSHRIPSFKMTGTEREGVPEGSFEFDPAALPTNFYDLIASKTDNKTMNTEANGSSCDISKSKTKPVMSSGKVCAAEKQEKNYSERETSTRRSPRMSNGEFANSVKLEATQGITEDNGTNQGNQTQPRVSSTPRKADESINTPKKHQKNDSDGKSFSLRRSPRDVSKNIPRPNVSVKCPDSANDTSHASFTPTKVNSTSSQAHSSVKDHPSVNSMKIPVAPSSSSPLHILSRSQFYDFDGQRSEDKFRLDQIWALYSDKNGMPRTYAQVKRIVLKPNFQLHVALLEPCLPEDASEPVCCGTFKVKSDQTKVFSRSSFSHCVKAKPIGKTMFEIYPRKGEVWALYKNSGRGECEMVQVLEDNDESTKVAVLPHVNGSKSLFRAPRIHRSKNGIIDIPRAELGRFSHQAPAFLHTGEIDIQLASCWEVDQVSIPGTITIVLS</sequence>
<feature type="compositionally biased region" description="Basic and acidic residues" evidence="1">
    <location>
        <begin position="713"/>
        <end position="728"/>
    </location>
</feature>
<comment type="caution">
    <text evidence="3">The sequence shown here is derived from an EMBL/GenBank/DDBJ whole genome shotgun (WGS) entry which is preliminary data.</text>
</comment>
<dbReference type="InterPro" id="IPR024593">
    <property type="entry name" value="DUF3444"/>
</dbReference>
<dbReference type="Pfam" id="PF00226">
    <property type="entry name" value="DnaJ"/>
    <property type="match status" value="1"/>
</dbReference>
<dbReference type="InterPro" id="IPR036869">
    <property type="entry name" value="J_dom_sf"/>
</dbReference>
<feature type="compositionally biased region" description="Polar residues" evidence="1">
    <location>
        <begin position="820"/>
        <end position="842"/>
    </location>
</feature>
<gene>
    <name evidence="3" type="ORF">C1H46_038640</name>
</gene>
<dbReference type="Pfam" id="PF11926">
    <property type="entry name" value="DUF3444"/>
    <property type="match status" value="2"/>
</dbReference>
<dbReference type="Proteomes" id="UP000315295">
    <property type="component" value="Unassembled WGS sequence"/>
</dbReference>
<feature type="compositionally biased region" description="Polar residues" evidence="1">
    <location>
        <begin position="684"/>
        <end position="697"/>
    </location>
</feature>
<dbReference type="CDD" id="cd06257">
    <property type="entry name" value="DnaJ"/>
    <property type="match status" value="1"/>
</dbReference>
<dbReference type="AlphaFoldDB" id="A0A540KPA2"/>
<feature type="region of interest" description="Disordered" evidence="1">
    <location>
        <begin position="137"/>
        <end position="157"/>
    </location>
</feature>
<feature type="region of interest" description="Disordered" evidence="1">
    <location>
        <begin position="684"/>
        <end position="850"/>
    </location>
</feature>
<feature type="compositionally biased region" description="Polar residues" evidence="1">
    <location>
        <begin position="137"/>
        <end position="149"/>
    </location>
</feature>
<evidence type="ECO:0000313" key="4">
    <source>
        <dbReference type="Proteomes" id="UP000315295"/>
    </source>
</evidence>
<evidence type="ECO:0000313" key="3">
    <source>
        <dbReference type="EMBL" id="TQD75832.1"/>
    </source>
</evidence>
<dbReference type="InterPro" id="IPR001623">
    <property type="entry name" value="DnaJ_domain"/>
</dbReference>
<dbReference type="PRINTS" id="PR00625">
    <property type="entry name" value="JDOMAIN"/>
</dbReference>
<feature type="region of interest" description="Disordered" evidence="1">
    <location>
        <begin position="210"/>
        <end position="446"/>
    </location>
</feature>
<dbReference type="PANTHER" id="PTHR45089">
    <property type="entry name" value="DNAJ HEAT SHOCK AMINO-TERMINAL DOMAIN PROTEIN-RELATED"/>
    <property type="match status" value="1"/>
</dbReference>